<feature type="compositionally biased region" description="Polar residues" evidence="16">
    <location>
        <begin position="289"/>
        <end position="306"/>
    </location>
</feature>
<dbReference type="GO" id="GO:0003677">
    <property type="term" value="F:DNA binding"/>
    <property type="evidence" value="ECO:0007669"/>
    <property type="project" value="UniProtKB-UniRule"/>
</dbReference>
<dbReference type="InterPro" id="IPR027421">
    <property type="entry name" value="DNA_pol_lamdba_lyase_dom_sf"/>
</dbReference>
<dbReference type="GO" id="GO:0031573">
    <property type="term" value="P:mitotic intra-S DNA damage checkpoint signaling"/>
    <property type="evidence" value="ECO:0007669"/>
    <property type="project" value="TreeGrafter"/>
</dbReference>
<dbReference type="GO" id="GO:0006308">
    <property type="term" value="P:DNA catabolic process"/>
    <property type="evidence" value="ECO:0007669"/>
    <property type="project" value="UniProtKB-UniRule"/>
</dbReference>
<evidence type="ECO:0000256" key="12">
    <source>
        <dbReference type="ARBA" id="ARBA00023204"/>
    </source>
</evidence>
<evidence type="ECO:0000256" key="4">
    <source>
        <dbReference type="ARBA" id="ARBA00017114"/>
    </source>
</evidence>
<dbReference type="GO" id="GO:0048476">
    <property type="term" value="C:Holliday junction resolvase complex"/>
    <property type="evidence" value="ECO:0007669"/>
    <property type="project" value="UniProtKB-UniRule"/>
</dbReference>
<dbReference type="Gene3D" id="3.40.50.10130">
    <property type="match status" value="1"/>
</dbReference>
<dbReference type="FunFam" id="3.40.50.10130:FF:000011">
    <property type="entry name" value="Crossover junction endonuclease MUS81"/>
    <property type="match status" value="1"/>
</dbReference>
<dbReference type="Gene3D" id="1.10.10.10">
    <property type="entry name" value="Winged helix-like DNA-binding domain superfamily/Winged helix DNA-binding domain"/>
    <property type="match status" value="1"/>
</dbReference>
<evidence type="ECO:0000256" key="8">
    <source>
        <dbReference type="ARBA" id="ARBA00022763"/>
    </source>
</evidence>
<dbReference type="GO" id="GO:0000727">
    <property type="term" value="P:double-strand break repair via break-induced replication"/>
    <property type="evidence" value="ECO:0007669"/>
    <property type="project" value="UniProtKB-UniRule"/>
</dbReference>
<evidence type="ECO:0000256" key="11">
    <source>
        <dbReference type="ARBA" id="ARBA00023172"/>
    </source>
</evidence>
<evidence type="ECO:0000256" key="15">
    <source>
        <dbReference type="RuleBase" id="RU369042"/>
    </source>
</evidence>
<evidence type="ECO:0000259" key="17">
    <source>
        <dbReference type="SMART" id="SM00891"/>
    </source>
</evidence>
<sequence length="623" mass="70911">MSLPSNLKNLYAEWLQEFISALNPKQEQLTLTYEKARRNLLDVDDTIYYPRDLKKVKGIGDTIMRRLEKRLKEYCDELGVEMPQPAANAAARGTKRGTTTLRSNSTDVIGGEPPPKKLRKYIPKKRSGGYGILLALLEANAVIPKGISKDDTIGLAQKYCDHSLSPNFATKEFKGAWASITALKKHEFVFEEGRPKRYSLTEEGVNMAMILKSTDDIKFPRELENSQNVAADGEKDAAVDENEFTANYSELLGVEAPFDEELSFDRDKSLLDITFQDLESTPRIRKTAKSTAGTGHSSPISSQYRSLSAPAGETFTPETKALRRRFGGTSYELWTKGSYEIFPIIDHREVKSQSDRDFFLKAFIRRGMKSEVRQLALGDIIWIAKNKKSGTEAVLNTIIERKRLDDLALSIRDNRFMEQKSRLDKTGCKNKYYLIEETMSDVVEGMTEALKTSIWLILVYYRFSIIRTTNSDATVERLHSLHTVLQEEYSNRDLLVINPHNLQNQDDYRYELEKFRREFEKSKTIECCHNFQCFQEILGKGELSTIGELTIHILMFIKGISIEKAVAIQSVFPTLKHILTAYAECESPEEAKLLMFNKFGNAPGVKKISKNLSEKIADVFNKI</sequence>
<reference evidence="18 19" key="1">
    <citation type="submission" date="2016-08" db="EMBL/GenBank/DDBJ databases">
        <title>Draft genome sequence of allopolyploid Zygosaccharomyces rouxii.</title>
        <authorList>
            <person name="Watanabe J."/>
            <person name="Uehara K."/>
            <person name="Mogi Y."/>
            <person name="Tsukioka Y."/>
        </authorList>
    </citation>
    <scope>NUCLEOTIDE SEQUENCE [LARGE SCALE GENOMIC DNA]</scope>
    <source>
        <strain evidence="18 19">NBRC 110957</strain>
    </source>
</reference>
<evidence type="ECO:0000256" key="2">
    <source>
        <dbReference type="ARBA" id="ARBA00004123"/>
    </source>
</evidence>
<evidence type="ECO:0000256" key="3">
    <source>
        <dbReference type="ARBA" id="ARBA00010015"/>
    </source>
</evidence>
<dbReference type="InterPro" id="IPR047416">
    <property type="entry name" value="XPF_nuclease_Mus81"/>
</dbReference>
<dbReference type="OrthoDB" id="5963188at2759"/>
<dbReference type="InterPro" id="IPR006166">
    <property type="entry name" value="ERCC4_domain"/>
</dbReference>
<keyword evidence="10 15" id="KW-0460">Magnesium</keyword>
<keyword evidence="8 15" id="KW-0227">DNA damage</keyword>
<comment type="caution">
    <text evidence="18">The sequence shown here is derived from an EMBL/GenBank/DDBJ whole genome shotgun (WGS) entry which is preliminary data.</text>
</comment>
<evidence type="ECO:0000256" key="14">
    <source>
        <dbReference type="ARBA" id="ARBA00023254"/>
    </source>
</evidence>
<dbReference type="Proteomes" id="UP000187013">
    <property type="component" value="Unassembled WGS sequence"/>
</dbReference>
<keyword evidence="7 15" id="KW-0255">Endonuclease</keyword>
<dbReference type="CDD" id="cd21036">
    <property type="entry name" value="WH_MUS81"/>
    <property type="match status" value="1"/>
</dbReference>
<evidence type="ECO:0000313" key="18">
    <source>
        <dbReference type="EMBL" id="GAV49066.1"/>
    </source>
</evidence>
<dbReference type="PANTHER" id="PTHR13451">
    <property type="entry name" value="CLASS II CROSSOVER JUNCTION ENDONUCLEASE MUS81"/>
    <property type="match status" value="1"/>
</dbReference>
<feature type="region of interest" description="Disordered" evidence="16">
    <location>
        <begin position="86"/>
        <end position="116"/>
    </location>
</feature>
<protein>
    <recommendedName>
        <fullName evidence="4 15">Crossover junction endonuclease MUS81</fullName>
        <ecNumber evidence="15">3.1.22.-</ecNumber>
    </recommendedName>
</protein>
<evidence type="ECO:0000256" key="9">
    <source>
        <dbReference type="ARBA" id="ARBA00022801"/>
    </source>
</evidence>
<dbReference type="EC" id="3.1.22.-" evidence="15"/>
<dbReference type="Pfam" id="PF02732">
    <property type="entry name" value="ERCC4"/>
    <property type="match status" value="1"/>
</dbReference>
<gene>
    <name evidence="18" type="ORF">ZYGR_0N04710</name>
</gene>
<feature type="compositionally biased region" description="Low complexity" evidence="16">
    <location>
        <begin position="86"/>
        <end position="100"/>
    </location>
</feature>
<keyword evidence="13 15" id="KW-0539">Nucleus</keyword>
<dbReference type="Gene3D" id="1.10.150.670">
    <property type="entry name" value="Crossover junction endonuclease EME1, DNA-binding domain"/>
    <property type="match status" value="1"/>
</dbReference>
<name>A0A1Q3A063_ZYGRO</name>
<comment type="subcellular location">
    <subcellularLocation>
        <location evidence="2 15">Nucleus</location>
    </subcellularLocation>
</comment>
<keyword evidence="6 15" id="KW-0479">Metal-binding</keyword>
<evidence type="ECO:0000256" key="7">
    <source>
        <dbReference type="ARBA" id="ARBA00022759"/>
    </source>
</evidence>
<dbReference type="GO" id="GO:0048257">
    <property type="term" value="F:3'-flap endonuclease activity"/>
    <property type="evidence" value="ECO:0007669"/>
    <property type="project" value="TreeGrafter"/>
</dbReference>
<comment type="function">
    <text evidence="15">Interacts with EME1 to form a DNA structure-specific endonuclease with substrate preference for branched DNA structures with a 5'-end at the branch nick. Typical substrates include 3'-flap structures, D-loops, replication forks and nicked Holliday junctions. May be required in mitosis for the processing of stalled or collapsed replication fork intermediates. May be required in meiosis for the repair of meiosis-specific double strand breaks subsequent to single-end invasion (SEI).</text>
</comment>
<dbReference type="InterPro" id="IPR011335">
    <property type="entry name" value="Restrct_endonuc-II-like"/>
</dbReference>
<evidence type="ECO:0000256" key="1">
    <source>
        <dbReference type="ARBA" id="ARBA00001946"/>
    </source>
</evidence>
<dbReference type="InterPro" id="IPR033309">
    <property type="entry name" value="Mus81"/>
</dbReference>
<evidence type="ECO:0000256" key="6">
    <source>
        <dbReference type="ARBA" id="ARBA00022723"/>
    </source>
</evidence>
<dbReference type="InterPro" id="IPR047417">
    <property type="entry name" value="WHD_MUS81"/>
</dbReference>
<dbReference type="SMART" id="SM00891">
    <property type="entry name" value="ERCC4"/>
    <property type="match status" value="1"/>
</dbReference>
<dbReference type="EMBL" id="BDGX01000014">
    <property type="protein sequence ID" value="GAV49066.1"/>
    <property type="molecule type" value="Genomic_DNA"/>
</dbReference>
<dbReference type="GO" id="GO:0008821">
    <property type="term" value="F:crossover junction DNA endonuclease activity"/>
    <property type="evidence" value="ECO:0007669"/>
    <property type="project" value="UniProtKB-UniRule"/>
</dbReference>
<dbReference type="SUPFAM" id="SSF47802">
    <property type="entry name" value="DNA polymerase beta, N-terminal domain-like"/>
    <property type="match status" value="1"/>
</dbReference>
<dbReference type="GO" id="GO:0046872">
    <property type="term" value="F:metal ion binding"/>
    <property type="evidence" value="ECO:0007669"/>
    <property type="project" value="UniProtKB-UniRule"/>
</dbReference>
<dbReference type="InterPro" id="IPR036388">
    <property type="entry name" value="WH-like_DNA-bd_sf"/>
</dbReference>
<dbReference type="FunFam" id="1.10.10.10:FF:000307">
    <property type="entry name" value="Crossover junction endonuclease MUS81"/>
    <property type="match status" value="1"/>
</dbReference>
<evidence type="ECO:0000256" key="10">
    <source>
        <dbReference type="ARBA" id="ARBA00022842"/>
    </source>
</evidence>
<keyword evidence="11 15" id="KW-0233">DNA recombination</keyword>
<dbReference type="Pfam" id="PF21136">
    <property type="entry name" value="WHD_MUS81"/>
    <property type="match status" value="1"/>
</dbReference>
<comment type="cofactor">
    <cofactor evidence="1 15">
        <name>Mg(2+)</name>
        <dbReference type="ChEBI" id="CHEBI:18420"/>
    </cofactor>
</comment>
<evidence type="ECO:0000256" key="16">
    <source>
        <dbReference type="SAM" id="MobiDB-lite"/>
    </source>
</evidence>
<accession>A0A1Q3A063</accession>
<evidence type="ECO:0000256" key="13">
    <source>
        <dbReference type="ARBA" id="ARBA00023242"/>
    </source>
</evidence>
<dbReference type="eggNOG" id="KOG2379">
    <property type="taxonomic scope" value="Eukaryota"/>
</dbReference>
<dbReference type="GO" id="GO:0005634">
    <property type="term" value="C:nucleus"/>
    <property type="evidence" value="ECO:0007669"/>
    <property type="project" value="UniProtKB-SubCell"/>
</dbReference>
<dbReference type="GO" id="GO:0000712">
    <property type="term" value="P:resolution of meiotic recombination intermediates"/>
    <property type="evidence" value="ECO:0007669"/>
    <property type="project" value="TreeGrafter"/>
</dbReference>
<proteinExistence type="inferred from homology"/>
<dbReference type="InterPro" id="IPR042530">
    <property type="entry name" value="EME1/EME2_C"/>
</dbReference>
<dbReference type="InterPro" id="IPR010996">
    <property type="entry name" value="HHH_MUS81"/>
</dbReference>
<comment type="subunit">
    <text evidence="15">Interacts with EME1.</text>
</comment>
<keyword evidence="12 15" id="KW-0234">DNA repair</keyword>
<dbReference type="CDD" id="cd20074">
    <property type="entry name" value="XPF_nuclease_Mus81"/>
    <property type="match status" value="1"/>
</dbReference>
<feature type="region of interest" description="Disordered" evidence="16">
    <location>
        <begin position="284"/>
        <end position="309"/>
    </location>
</feature>
<keyword evidence="14" id="KW-0469">Meiosis</keyword>
<dbReference type="PANTHER" id="PTHR13451:SF0">
    <property type="entry name" value="CROSSOVER JUNCTION ENDONUCLEASE MUS81"/>
    <property type="match status" value="1"/>
</dbReference>
<dbReference type="SUPFAM" id="SSF52980">
    <property type="entry name" value="Restriction endonuclease-like"/>
    <property type="match status" value="1"/>
</dbReference>
<dbReference type="Gene3D" id="1.10.150.110">
    <property type="entry name" value="DNA polymerase beta, N-terminal domain-like"/>
    <property type="match status" value="1"/>
</dbReference>
<dbReference type="AlphaFoldDB" id="A0A1Q3A063"/>
<comment type="similarity">
    <text evidence="3 15">Belongs to the XPF family.</text>
</comment>
<organism evidence="18 19">
    <name type="scientific">Zygosaccharomyces rouxii</name>
    <dbReference type="NCBI Taxonomy" id="4956"/>
    <lineage>
        <taxon>Eukaryota</taxon>
        <taxon>Fungi</taxon>
        <taxon>Dikarya</taxon>
        <taxon>Ascomycota</taxon>
        <taxon>Saccharomycotina</taxon>
        <taxon>Saccharomycetes</taxon>
        <taxon>Saccharomycetales</taxon>
        <taxon>Saccharomycetaceae</taxon>
        <taxon>Zygosaccharomyces</taxon>
    </lineage>
</organism>
<feature type="domain" description="ERCC4" evidence="17">
    <location>
        <begin position="342"/>
        <end position="439"/>
    </location>
</feature>
<dbReference type="Pfam" id="PF14716">
    <property type="entry name" value="HHH_8"/>
    <property type="match status" value="1"/>
</dbReference>
<evidence type="ECO:0000313" key="19">
    <source>
        <dbReference type="Proteomes" id="UP000187013"/>
    </source>
</evidence>
<keyword evidence="9 15" id="KW-0378">Hydrolase</keyword>
<keyword evidence="5 15" id="KW-0540">Nuclease</keyword>
<evidence type="ECO:0000256" key="5">
    <source>
        <dbReference type="ARBA" id="ARBA00022722"/>
    </source>
</evidence>